<organism evidence="1 3">
    <name type="scientific">Limosilactobacillus antri DSM 16041</name>
    <dbReference type="NCBI Taxonomy" id="525309"/>
    <lineage>
        <taxon>Bacteria</taxon>
        <taxon>Bacillati</taxon>
        <taxon>Bacillota</taxon>
        <taxon>Bacilli</taxon>
        <taxon>Lactobacillales</taxon>
        <taxon>Lactobacillaceae</taxon>
        <taxon>Limosilactobacillus</taxon>
    </lineage>
</organism>
<evidence type="ECO:0000313" key="4">
    <source>
        <dbReference type="Proteomes" id="UP000051883"/>
    </source>
</evidence>
<keyword evidence="4" id="KW-1185">Reference proteome</keyword>
<dbReference type="OrthoDB" id="2361671at2"/>
<proteinExistence type="predicted"/>
<reference evidence="2 4" key="2">
    <citation type="journal article" date="2015" name="Genome Announc.">
        <title>Expanding the biotechnology potential of lactobacilli through comparative genomics of 213 strains and associated genera.</title>
        <authorList>
            <person name="Sun Z."/>
            <person name="Harris H.M."/>
            <person name="McCann A."/>
            <person name="Guo C."/>
            <person name="Argimon S."/>
            <person name="Zhang W."/>
            <person name="Yang X."/>
            <person name="Jeffery I.B."/>
            <person name="Cooney J.C."/>
            <person name="Kagawa T.F."/>
            <person name="Liu W."/>
            <person name="Song Y."/>
            <person name="Salvetti E."/>
            <person name="Wrobel A."/>
            <person name="Rasinkangas P."/>
            <person name="Parkhill J."/>
            <person name="Rea M.C."/>
            <person name="O'Sullivan O."/>
            <person name="Ritari J."/>
            <person name="Douillard F.P."/>
            <person name="Paul Ross R."/>
            <person name="Yang R."/>
            <person name="Briner A.E."/>
            <person name="Felis G.E."/>
            <person name="de Vos W.M."/>
            <person name="Barrangou R."/>
            <person name="Klaenhammer T.R."/>
            <person name="Caufield P.W."/>
            <person name="Cui Y."/>
            <person name="Zhang H."/>
            <person name="O'Toole P.W."/>
        </authorList>
    </citation>
    <scope>NUCLEOTIDE SEQUENCE [LARGE SCALE GENOMIC DNA]</scope>
    <source>
        <strain evidence="2 4">DSM 16041</strain>
    </source>
</reference>
<dbReference type="Proteomes" id="UP000051883">
    <property type="component" value="Unassembled WGS sequence"/>
</dbReference>
<dbReference type="EMBL" id="ACLL01000053">
    <property type="protein sequence ID" value="EEW52947.1"/>
    <property type="molecule type" value="Genomic_DNA"/>
</dbReference>
<dbReference type="PATRIC" id="fig|525309.8.peg.634"/>
<dbReference type="Pfam" id="PF06014">
    <property type="entry name" value="YqgQ-like"/>
    <property type="match status" value="1"/>
</dbReference>
<reference evidence="1 3" key="1">
    <citation type="submission" date="2009-09" db="EMBL/GenBank/DDBJ databases">
        <authorList>
            <person name="Qin X."/>
            <person name="Bachman B."/>
            <person name="Battles P."/>
            <person name="Bell A."/>
            <person name="Bess C."/>
            <person name="Bickham C."/>
            <person name="Chaboub L."/>
            <person name="Chen D."/>
            <person name="Coyle M."/>
            <person name="Deiros D.R."/>
            <person name="Dinh H."/>
            <person name="Forbes L."/>
            <person name="Fowler G."/>
            <person name="Francisco L."/>
            <person name="Fu Q."/>
            <person name="Gubbala S."/>
            <person name="Hale W."/>
            <person name="Han Y."/>
            <person name="Hemphill L."/>
            <person name="Highlander S.K."/>
            <person name="Hirani K."/>
            <person name="Hogues M."/>
            <person name="Jackson L."/>
            <person name="Jakkamsetti A."/>
            <person name="Javaid M."/>
            <person name="Jiang H."/>
            <person name="Korchina V."/>
            <person name="Kovar C."/>
            <person name="Lara F."/>
            <person name="Lee S."/>
            <person name="Mata R."/>
            <person name="Mathew T."/>
            <person name="Moen C."/>
            <person name="Morales K."/>
            <person name="Munidasa M."/>
            <person name="Nazareth L."/>
            <person name="Ngo R."/>
            <person name="Nguyen L."/>
            <person name="Okwuonu G."/>
            <person name="Ongeri F."/>
            <person name="Patil S."/>
            <person name="Petrosino J."/>
            <person name="Pham C."/>
            <person name="Pham P."/>
            <person name="Pu L.-L."/>
            <person name="Puazo M."/>
            <person name="Raj R."/>
            <person name="Reid J."/>
            <person name="Rouhana J."/>
            <person name="Saada N."/>
            <person name="Shang Y."/>
            <person name="Simmons D."/>
            <person name="Thornton R."/>
            <person name="Warren J."/>
            <person name="Weissenberger G."/>
            <person name="Zhang J."/>
            <person name="Zhang L."/>
            <person name="Zhou C."/>
            <person name="Zhu D."/>
            <person name="Muzny D."/>
            <person name="Worley K."/>
            <person name="Gibbs R."/>
        </authorList>
    </citation>
    <scope>NUCLEOTIDE SEQUENCE [LARGE SCALE GENOMIC DNA]</scope>
    <source>
        <strain evidence="1 3">DSM 16041</strain>
    </source>
</reference>
<dbReference type="EMBL" id="AZDK01000019">
    <property type="protein sequence ID" value="KRK59508.1"/>
    <property type="molecule type" value="Genomic_DNA"/>
</dbReference>
<dbReference type="Gene3D" id="1.10.287.760">
    <property type="entry name" value="YqgQ-like"/>
    <property type="match status" value="1"/>
</dbReference>
<evidence type="ECO:0000313" key="1">
    <source>
        <dbReference type="EMBL" id="EEW52947.1"/>
    </source>
</evidence>
<protein>
    <recommendedName>
        <fullName evidence="5">DUF910 family protein</fullName>
    </recommendedName>
</protein>
<dbReference type="eggNOG" id="COG4483">
    <property type="taxonomic scope" value="Bacteria"/>
</dbReference>
<comment type="caution">
    <text evidence="1">The sequence shown here is derived from an EMBL/GenBank/DDBJ whole genome shotgun (WGS) entry which is preliminary data.</text>
</comment>
<evidence type="ECO:0000313" key="2">
    <source>
        <dbReference type="EMBL" id="KRK59508.1"/>
    </source>
</evidence>
<dbReference type="InterPro" id="IPR009256">
    <property type="entry name" value="YqgQ-like"/>
</dbReference>
<dbReference type="Proteomes" id="UP000003675">
    <property type="component" value="Unassembled WGS sequence"/>
</dbReference>
<gene>
    <name evidence="2" type="ORF">FC31_GL000620</name>
    <name evidence="1" type="ORF">HMPREF0494_1875</name>
</gene>
<dbReference type="InterPro" id="IPR023164">
    <property type="entry name" value="YqgQ-like_sf"/>
</dbReference>
<dbReference type="HOGENOM" id="CLU_189250_0_0_9"/>
<evidence type="ECO:0008006" key="5">
    <source>
        <dbReference type="Google" id="ProtNLM"/>
    </source>
</evidence>
<accession>C8P981</accession>
<name>C8P981_9LACO</name>
<sequence>MASLPREYRTLYDVQQLLKEFNVFVYVGKRLYDIELMAIELDHLYQSGVIDQQVYMKAKIVLRKEHREERSREQQGRLY</sequence>
<dbReference type="STRING" id="525309.HMPREF0494_1875"/>
<dbReference type="AlphaFoldDB" id="C8P981"/>
<dbReference type="SUPFAM" id="SSF158379">
    <property type="entry name" value="YqgQ-like"/>
    <property type="match status" value="1"/>
</dbReference>
<evidence type="ECO:0000313" key="3">
    <source>
        <dbReference type="Proteomes" id="UP000003675"/>
    </source>
</evidence>
<dbReference type="RefSeq" id="WP_007123417.1">
    <property type="nucleotide sequence ID" value="NZ_AZDK01000019.1"/>
</dbReference>